<dbReference type="InterPro" id="IPR002931">
    <property type="entry name" value="Transglutaminase-like"/>
</dbReference>
<proteinExistence type="predicted"/>
<reference evidence="3" key="1">
    <citation type="journal article" date="2019" name="Int. J. Syst. Evol. Microbiol.">
        <title>The Global Catalogue of Microorganisms (GCM) 10K type strain sequencing project: providing services to taxonomists for standard genome sequencing and annotation.</title>
        <authorList>
            <consortium name="The Broad Institute Genomics Platform"/>
            <consortium name="The Broad Institute Genome Sequencing Center for Infectious Disease"/>
            <person name="Wu L."/>
            <person name="Ma J."/>
        </authorList>
    </citation>
    <scope>NUCLEOTIDE SEQUENCE [LARGE SCALE GENOMIC DNA]</scope>
    <source>
        <strain evidence="3">JCM 17190</strain>
    </source>
</reference>
<evidence type="ECO:0000313" key="2">
    <source>
        <dbReference type="EMBL" id="GAA3867417.1"/>
    </source>
</evidence>
<dbReference type="Pfam" id="PF01841">
    <property type="entry name" value="Transglut_core"/>
    <property type="match status" value="1"/>
</dbReference>
<dbReference type="InterPro" id="IPR038765">
    <property type="entry name" value="Papain-like_cys_pep_sf"/>
</dbReference>
<comment type="caution">
    <text evidence="2">The sequence shown here is derived from an EMBL/GenBank/DDBJ whole genome shotgun (WGS) entry which is preliminary data.</text>
</comment>
<organism evidence="2 3">
    <name type="scientific">Celeribacter arenosi</name>
    <dbReference type="NCBI Taxonomy" id="792649"/>
    <lineage>
        <taxon>Bacteria</taxon>
        <taxon>Pseudomonadati</taxon>
        <taxon>Pseudomonadota</taxon>
        <taxon>Alphaproteobacteria</taxon>
        <taxon>Rhodobacterales</taxon>
        <taxon>Roseobacteraceae</taxon>
        <taxon>Celeribacter</taxon>
    </lineage>
</organism>
<dbReference type="Gene3D" id="3.10.620.30">
    <property type="match status" value="1"/>
</dbReference>
<dbReference type="Pfam" id="PF08379">
    <property type="entry name" value="Bact_transglu_N"/>
    <property type="match status" value="1"/>
</dbReference>
<feature type="domain" description="Transglutaminase-like" evidence="1">
    <location>
        <begin position="157"/>
        <end position="221"/>
    </location>
</feature>
<protein>
    <submittedName>
        <fullName evidence="2">Transglutaminase family protein</fullName>
    </submittedName>
</protein>
<name>A0ABP7K6F8_9RHOB</name>
<dbReference type="PANTHER" id="PTHR33490:SF6">
    <property type="entry name" value="SLL1049 PROTEIN"/>
    <property type="match status" value="1"/>
</dbReference>
<gene>
    <name evidence="2" type="ORF">GCM10022404_16900</name>
</gene>
<evidence type="ECO:0000259" key="1">
    <source>
        <dbReference type="SMART" id="SM00460"/>
    </source>
</evidence>
<dbReference type="SUPFAM" id="SSF54001">
    <property type="entry name" value="Cysteine proteinases"/>
    <property type="match status" value="1"/>
</dbReference>
<sequence>MRLNILHKTTYRFEEPVKSGLQQLRKTPKSSHQQSVIHWSTTIEGGRSELSYDDHHNNVVELISIDRGAKVLTVTSQGEVELTNTHGVLGRHLGPAPLWLFQRETPRTKARSAAKALIRDLEGEGDLAELHALKDRIRDTVAYEVGSSMSDWSAEDALEAGKGVCQDHAHIFIACARAMGFPARYVSGYLMLDDRTVQDAMHAWAEAHVDGLGWVGFDVSNGISPDERYVRVATGLDYSDAAPVSGTRVGGKGEELSVEIEVAQQ</sequence>
<dbReference type="SMART" id="SM00460">
    <property type="entry name" value="TGc"/>
    <property type="match status" value="1"/>
</dbReference>
<dbReference type="PANTHER" id="PTHR33490">
    <property type="entry name" value="BLR5614 PROTEIN-RELATED"/>
    <property type="match status" value="1"/>
</dbReference>
<dbReference type="Proteomes" id="UP001399917">
    <property type="component" value="Unassembled WGS sequence"/>
</dbReference>
<dbReference type="EMBL" id="BAABDF010000007">
    <property type="protein sequence ID" value="GAA3867417.1"/>
    <property type="molecule type" value="Genomic_DNA"/>
</dbReference>
<dbReference type="RefSeq" id="WP_344846314.1">
    <property type="nucleotide sequence ID" value="NZ_BAABDF010000007.1"/>
</dbReference>
<keyword evidence="3" id="KW-1185">Reference proteome</keyword>
<evidence type="ECO:0000313" key="3">
    <source>
        <dbReference type="Proteomes" id="UP001399917"/>
    </source>
</evidence>
<accession>A0ABP7K6F8</accession>
<dbReference type="InterPro" id="IPR013589">
    <property type="entry name" value="Bac_transglu_N"/>
</dbReference>